<protein>
    <recommendedName>
        <fullName evidence="3">DUF695 domain-containing protein</fullName>
    </recommendedName>
</protein>
<dbReference type="AlphaFoldDB" id="A0A6M4M949"/>
<evidence type="ECO:0008006" key="3">
    <source>
        <dbReference type="Google" id="ProtNLM"/>
    </source>
</evidence>
<keyword evidence="2" id="KW-1185">Reference proteome</keyword>
<reference evidence="1 2" key="2">
    <citation type="submission" date="2020-04" db="EMBL/GenBank/DDBJ databases">
        <title>Complete genome sequence of Alteromonas pelagimontana 5.12T.</title>
        <authorList>
            <person name="Sinha R.K."/>
            <person name="Krishnan K.P."/>
            <person name="Kurian J.P."/>
        </authorList>
    </citation>
    <scope>NUCLEOTIDE SEQUENCE [LARGE SCALE GENOMIC DNA]</scope>
    <source>
        <strain evidence="1 2">5.12</strain>
    </source>
</reference>
<evidence type="ECO:0000313" key="1">
    <source>
        <dbReference type="EMBL" id="QJR79499.1"/>
    </source>
</evidence>
<evidence type="ECO:0000313" key="2">
    <source>
        <dbReference type="Proteomes" id="UP000219285"/>
    </source>
</evidence>
<dbReference type="OrthoDB" id="6385816at2"/>
<organism evidence="1 2">
    <name type="scientific">Alteromonas pelagimontana</name>
    <dbReference type="NCBI Taxonomy" id="1858656"/>
    <lineage>
        <taxon>Bacteria</taxon>
        <taxon>Pseudomonadati</taxon>
        <taxon>Pseudomonadota</taxon>
        <taxon>Gammaproteobacteria</taxon>
        <taxon>Alteromonadales</taxon>
        <taxon>Alteromonadaceae</taxon>
        <taxon>Alteromonas/Salinimonas group</taxon>
        <taxon>Alteromonas</taxon>
    </lineage>
</organism>
<dbReference type="EMBL" id="CP052766">
    <property type="protein sequence ID" value="QJR79499.1"/>
    <property type="molecule type" value="Genomic_DNA"/>
</dbReference>
<reference evidence="2" key="1">
    <citation type="submission" date="2014-12" db="EMBL/GenBank/DDBJ databases">
        <title>Complete genome sequence of a multi-drug resistant Klebsiella pneumoniae.</title>
        <authorList>
            <person name="Hua X."/>
            <person name="Chen Q."/>
            <person name="Li X."/>
            <person name="Feng Y."/>
            <person name="Ruan Z."/>
            <person name="Yu Y."/>
        </authorList>
    </citation>
    <scope>NUCLEOTIDE SEQUENCE [LARGE SCALE GENOMIC DNA]</scope>
    <source>
        <strain evidence="2">5.12</strain>
    </source>
</reference>
<accession>A0A6M4M949</accession>
<sequence length="151" mass="17297">MKIAPKEPVFPIPDNFQSFDIISINFRHFAIWLREPLWEALEGGVVEIQFPWNDSAKEENRVNRLNVLPLRALELFTLVQNELRSQQSQAVFCEANKEYCNVAIITPVPQIVLKVLQNLHCPDSFAVPSFSILETAPKGYLQNKSEVLLAY</sequence>
<name>A0A6M4M949_9ALTE</name>
<dbReference type="Proteomes" id="UP000219285">
    <property type="component" value="Chromosome"/>
</dbReference>
<dbReference type="KEGG" id="apel:CA267_001160"/>
<dbReference type="RefSeq" id="WP_075609172.1">
    <property type="nucleotide sequence ID" value="NZ_CP052766.1"/>
</dbReference>
<proteinExistence type="predicted"/>
<gene>
    <name evidence="1" type="ORF">CA267_001160</name>
</gene>